<accession>A0A2K8KX25</accession>
<feature type="signal peptide" evidence="2">
    <location>
        <begin position="1"/>
        <end position="25"/>
    </location>
</feature>
<keyword evidence="1 2" id="KW-0732">Signal</keyword>
<feature type="chain" id="PRO_5014791261" evidence="2">
    <location>
        <begin position="26"/>
        <end position="228"/>
    </location>
</feature>
<evidence type="ECO:0000256" key="2">
    <source>
        <dbReference type="SAM" id="SignalP"/>
    </source>
</evidence>
<dbReference type="PANTHER" id="PTHR35869:SF1">
    <property type="entry name" value="OUTER-MEMBRANE LIPOPROTEIN CARRIER PROTEIN"/>
    <property type="match status" value="1"/>
</dbReference>
<name>A0A2K8KX25_MARES</name>
<dbReference type="CDD" id="cd16325">
    <property type="entry name" value="LolA"/>
    <property type="match status" value="1"/>
</dbReference>
<dbReference type="SUPFAM" id="SSF89392">
    <property type="entry name" value="Prokaryotic lipoproteins and lipoprotein localization factors"/>
    <property type="match status" value="1"/>
</dbReference>
<evidence type="ECO:0000256" key="1">
    <source>
        <dbReference type="ARBA" id="ARBA00022729"/>
    </source>
</evidence>
<protein>
    <submittedName>
        <fullName evidence="3">Outer membrane lipoprotein-sorting protein</fullName>
    </submittedName>
</protein>
<proteinExistence type="predicted"/>
<dbReference type="InterPro" id="IPR004564">
    <property type="entry name" value="OM_lipoprot_carrier_LolA-like"/>
</dbReference>
<reference evidence="3 4" key="1">
    <citation type="submission" date="2016-12" db="EMBL/GenBank/DDBJ databases">
        <title>Isolation and genomic insights into novel planktonic Zetaproteobacteria from stratified waters of the Chesapeake Bay.</title>
        <authorList>
            <person name="McAllister S.M."/>
            <person name="Kato S."/>
            <person name="Chan C.S."/>
            <person name="Chiu B.K."/>
            <person name="Field E.K."/>
        </authorList>
    </citation>
    <scope>NUCLEOTIDE SEQUENCE [LARGE SCALE GENOMIC DNA]</scope>
    <source>
        <strain evidence="3 4">CP-5</strain>
    </source>
</reference>
<sequence>MKQLTPSSLVIFSFALFMFISPLHAAELKPVEQTNGHEQSSDDFFTSSINRLSGLPGFQCQFDQLMVFSDGGSQHFSGEVAVLKPKRFRWSYHQPYEQLYVGDGSVIWHYEPDLLQAERLNDLDQVDPAVMKLLDGRVSVKDVEILNQKQDSELETSHYQVRIGDSAAVWLGFNKLGDLIAIERKDMLGNSNRMQLSECSYIAPSVNLFSFAPPEGVDLLDLRTANSE</sequence>
<dbReference type="AlphaFoldDB" id="A0A2K8KX25"/>
<organism evidence="3 4">
    <name type="scientific">Mariprofundus aestuarium</name>
    <dbReference type="NCBI Taxonomy" id="1921086"/>
    <lineage>
        <taxon>Bacteria</taxon>
        <taxon>Pseudomonadati</taxon>
        <taxon>Pseudomonadota</taxon>
        <taxon>Candidatius Mariprofundia</taxon>
        <taxon>Mariprofundales</taxon>
        <taxon>Mariprofundaceae</taxon>
        <taxon>Mariprofundus</taxon>
    </lineage>
</organism>
<dbReference type="PANTHER" id="PTHR35869">
    <property type="entry name" value="OUTER-MEMBRANE LIPOPROTEIN CARRIER PROTEIN"/>
    <property type="match status" value="1"/>
</dbReference>
<dbReference type="KEGG" id="maes:Ga0123461_1029"/>
<keyword evidence="4" id="KW-1185">Reference proteome</keyword>
<dbReference type="Pfam" id="PF03548">
    <property type="entry name" value="LolA"/>
    <property type="match status" value="1"/>
</dbReference>
<dbReference type="EMBL" id="CP018799">
    <property type="protein sequence ID" value="ATX79448.1"/>
    <property type="molecule type" value="Genomic_DNA"/>
</dbReference>
<keyword evidence="3" id="KW-0449">Lipoprotein</keyword>
<dbReference type="Gene3D" id="2.50.20.10">
    <property type="entry name" value="Lipoprotein localisation LolA/LolB/LppX"/>
    <property type="match status" value="1"/>
</dbReference>
<evidence type="ECO:0000313" key="3">
    <source>
        <dbReference type="EMBL" id="ATX79448.1"/>
    </source>
</evidence>
<dbReference type="Proteomes" id="UP000231701">
    <property type="component" value="Chromosome"/>
</dbReference>
<evidence type="ECO:0000313" key="4">
    <source>
        <dbReference type="Proteomes" id="UP000231701"/>
    </source>
</evidence>
<gene>
    <name evidence="3" type="ORF">Ga0123461_1029</name>
</gene>
<dbReference type="RefSeq" id="WP_232710376.1">
    <property type="nucleotide sequence ID" value="NZ_CP018799.1"/>
</dbReference>
<dbReference type="InterPro" id="IPR029046">
    <property type="entry name" value="LolA/LolB/LppX"/>
</dbReference>